<keyword evidence="1" id="KW-1133">Transmembrane helix</keyword>
<dbReference type="GO" id="GO:0016020">
    <property type="term" value="C:membrane"/>
    <property type="evidence" value="ECO:0007669"/>
    <property type="project" value="InterPro"/>
</dbReference>
<feature type="transmembrane region" description="Helical" evidence="1">
    <location>
        <begin position="174"/>
        <end position="195"/>
    </location>
</feature>
<dbReference type="RefSeq" id="WP_149816217.1">
    <property type="nucleotide sequence ID" value="NZ_VUOA01000014.1"/>
</dbReference>
<evidence type="ECO:0000313" key="3">
    <source>
        <dbReference type="Proteomes" id="UP000323142"/>
    </source>
</evidence>
<keyword evidence="1" id="KW-0812">Transmembrane</keyword>
<protein>
    <submittedName>
        <fullName evidence="2">CDP-alcohol phosphatidyltransferase family protein</fullName>
    </submittedName>
</protein>
<dbReference type="EMBL" id="VUOA01000014">
    <property type="protein sequence ID" value="KAA2238269.1"/>
    <property type="molecule type" value="Genomic_DNA"/>
</dbReference>
<dbReference type="Gene3D" id="1.20.120.1760">
    <property type="match status" value="1"/>
</dbReference>
<gene>
    <name evidence="2" type="ORF">F0L46_06380</name>
</gene>
<sequence length="205" mass="21049">MTLYAVKPMFQACLRPLTARLAAAGVTANQVTIAAAAGSCLVGLLVAIVPVQGMFMLLPAWLLVRMALNAIDGMLAREHGQASRLGACLNELGDTVSDAALYAPFALVAPLGAGPVVLVIGLAVLSEYAGVLGVVIGSARRYEGPMGKSDRALAFGALGLWIGLGGALPAPAAVIPWILALLLVLTIVNRLRAALREAPASEMRS</sequence>
<accession>A0A5B2VJ20</accession>
<dbReference type="InterPro" id="IPR000462">
    <property type="entry name" value="CDP-OH_P_trans"/>
</dbReference>
<proteinExistence type="predicted"/>
<dbReference type="OrthoDB" id="1034332at2"/>
<keyword evidence="1" id="KW-0472">Membrane</keyword>
<feature type="transmembrane region" description="Helical" evidence="1">
    <location>
        <begin position="40"/>
        <end position="64"/>
    </location>
</feature>
<organism evidence="2 3">
    <name type="scientific">Salinarimonas soli</name>
    <dbReference type="NCBI Taxonomy" id="1638099"/>
    <lineage>
        <taxon>Bacteria</taxon>
        <taxon>Pseudomonadati</taxon>
        <taxon>Pseudomonadota</taxon>
        <taxon>Alphaproteobacteria</taxon>
        <taxon>Hyphomicrobiales</taxon>
        <taxon>Salinarimonadaceae</taxon>
        <taxon>Salinarimonas</taxon>
    </lineage>
</organism>
<dbReference type="Pfam" id="PF01066">
    <property type="entry name" value="CDP-OH_P_transf"/>
    <property type="match status" value="1"/>
</dbReference>
<dbReference type="GO" id="GO:0016780">
    <property type="term" value="F:phosphotransferase activity, for other substituted phosphate groups"/>
    <property type="evidence" value="ECO:0007669"/>
    <property type="project" value="InterPro"/>
</dbReference>
<keyword evidence="3" id="KW-1185">Reference proteome</keyword>
<dbReference type="AlphaFoldDB" id="A0A5B2VJ20"/>
<reference evidence="2 3" key="1">
    <citation type="submission" date="2019-09" db="EMBL/GenBank/DDBJ databases">
        <title>Salinarimonas rosea gen. nov., sp. nov., a new member of the a-2 subgroup of the Proteobacteria.</title>
        <authorList>
            <person name="Liu J."/>
        </authorList>
    </citation>
    <scope>NUCLEOTIDE SEQUENCE [LARGE SCALE GENOMIC DNA]</scope>
    <source>
        <strain evidence="2 3">BN140002</strain>
    </source>
</reference>
<comment type="caution">
    <text evidence="2">The sequence shown here is derived from an EMBL/GenBank/DDBJ whole genome shotgun (WGS) entry which is preliminary data.</text>
</comment>
<keyword evidence="2" id="KW-0808">Transferase</keyword>
<dbReference type="InterPro" id="IPR043130">
    <property type="entry name" value="CDP-OH_PTrfase_TM_dom"/>
</dbReference>
<evidence type="ECO:0000313" key="2">
    <source>
        <dbReference type="EMBL" id="KAA2238269.1"/>
    </source>
</evidence>
<dbReference type="GO" id="GO:0008654">
    <property type="term" value="P:phospholipid biosynthetic process"/>
    <property type="evidence" value="ECO:0007669"/>
    <property type="project" value="InterPro"/>
</dbReference>
<reference evidence="2 3" key="2">
    <citation type="submission" date="2019-09" db="EMBL/GenBank/DDBJ databases">
        <authorList>
            <person name="Jin C."/>
        </authorList>
    </citation>
    <scope>NUCLEOTIDE SEQUENCE [LARGE SCALE GENOMIC DNA]</scope>
    <source>
        <strain evidence="2 3">BN140002</strain>
    </source>
</reference>
<name>A0A5B2VJ20_9HYPH</name>
<dbReference type="Proteomes" id="UP000323142">
    <property type="component" value="Unassembled WGS sequence"/>
</dbReference>
<evidence type="ECO:0000256" key="1">
    <source>
        <dbReference type="SAM" id="Phobius"/>
    </source>
</evidence>
<feature type="transmembrane region" description="Helical" evidence="1">
    <location>
        <begin position="116"/>
        <end position="139"/>
    </location>
</feature>
<feature type="transmembrane region" description="Helical" evidence="1">
    <location>
        <begin position="151"/>
        <end position="168"/>
    </location>
</feature>